<evidence type="ECO:0000313" key="2">
    <source>
        <dbReference type="Proteomes" id="UP001430953"/>
    </source>
</evidence>
<name>A0AAW2FR35_9HYME</name>
<reference evidence="1 2" key="1">
    <citation type="submission" date="2023-03" db="EMBL/GenBank/DDBJ databases">
        <title>High recombination rates correlate with genetic variation in Cardiocondyla obscurior ants.</title>
        <authorList>
            <person name="Errbii M."/>
        </authorList>
    </citation>
    <scope>NUCLEOTIDE SEQUENCE [LARGE SCALE GENOMIC DNA]</scope>
    <source>
        <strain evidence="1">Alpha-2009</strain>
        <tissue evidence="1">Whole body</tissue>
    </source>
</reference>
<proteinExistence type="predicted"/>
<organism evidence="1 2">
    <name type="scientific">Cardiocondyla obscurior</name>
    <dbReference type="NCBI Taxonomy" id="286306"/>
    <lineage>
        <taxon>Eukaryota</taxon>
        <taxon>Metazoa</taxon>
        <taxon>Ecdysozoa</taxon>
        <taxon>Arthropoda</taxon>
        <taxon>Hexapoda</taxon>
        <taxon>Insecta</taxon>
        <taxon>Pterygota</taxon>
        <taxon>Neoptera</taxon>
        <taxon>Endopterygota</taxon>
        <taxon>Hymenoptera</taxon>
        <taxon>Apocrita</taxon>
        <taxon>Aculeata</taxon>
        <taxon>Formicoidea</taxon>
        <taxon>Formicidae</taxon>
        <taxon>Myrmicinae</taxon>
        <taxon>Cardiocondyla</taxon>
    </lineage>
</organism>
<evidence type="ECO:0000313" key="1">
    <source>
        <dbReference type="EMBL" id="KAL0118434.1"/>
    </source>
</evidence>
<accession>A0AAW2FR35</accession>
<comment type="caution">
    <text evidence="1">The sequence shown here is derived from an EMBL/GenBank/DDBJ whole genome shotgun (WGS) entry which is preliminary data.</text>
</comment>
<dbReference type="EMBL" id="JADYXP020000008">
    <property type="protein sequence ID" value="KAL0118434.1"/>
    <property type="molecule type" value="Genomic_DNA"/>
</dbReference>
<dbReference type="Proteomes" id="UP001430953">
    <property type="component" value="Unassembled WGS sequence"/>
</dbReference>
<dbReference type="AlphaFoldDB" id="A0AAW2FR35"/>
<keyword evidence="2" id="KW-1185">Reference proteome</keyword>
<sequence length="67" mass="7936">MRKLAGVGFILTLVYTNVMLATDYWWGERDYWGPYPRIPDKQLVKREIAFAEECRTFLKAPPSAWIR</sequence>
<gene>
    <name evidence="1" type="ORF">PUN28_009237</name>
</gene>
<protein>
    <submittedName>
        <fullName evidence="1">Uncharacterized protein</fullName>
    </submittedName>
</protein>